<evidence type="ECO:0000313" key="3">
    <source>
        <dbReference type="Proteomes" id="UP001159363"/>
    </source>
</evidence>
<keyword evidence="3" id="KW-1185">Reference proteome</keyword>
<dbReference type="Proteomes" id="UP001159363">
    <property type="component" value="Chromosome 1"/>
</dbReference>
<dbReference type="InterPro" id="IPR036691">
    <property type="entry name" value="Endo/exonu/phosph_ase_sf"/>
</dbReference>
<proteinExistence type="predicted"/>
<dbReference type="SUPFAM" id="SSF56219">
    <property type="entry name" value="DNase I-like"/>
    <property type="match status" value="1"/>
</dbReference>
<feature type="domain" description="Endonuclease/exonuclease/phosphatase" evidence="1">
    <location>
        <begin position="95"/>
        <end position="149"/>
    </location>
</feature>
<dbReference type="Pfam" id="PF14529">
    <property type="entry name" value="Exo_endo_phos_2"/>
    <property type="match status" value="1"/>
</dbReference>
<dbReference type="Gene3D" id="3.60.10.10">
    <property type="entry name" value="Endonuclease/exonuclease/phosphatase"/>
    <property type="match status" value="1"/>
</dbReference>
<evidence type="ECO:0000313" key="2">
    <source>
        <dbReference type="EMBL" id="KAJ8897880.1"/>
    </source>
</evidence>
<dbReference type="EMBL" id="JARBHB010000001">
    <property type="protein sequence ID" value="KAJ8897880.1"/>
    <property type="molecule type" value="Genomic_DNA"/>
</dbReference>
<comment type="caution">
    <text evidence="2">The sequence shown here is derived from an EMBL/GenBank/DDBJ whole genome shotgun (WGS) entry which is preliminary data.</text>
</comment>
<accession>A0ABQ9INZ3</accession>
<gene>
    <name evidence="2" type="ORF">PR048_003237</name>
</gene>
<protein>
    <recommendedName>
        <fullName evidence="1">Endonuclease/exonuclease/phosphatase domain-containing protein</fullName>
    </recommendedName>
</protein>
<sequence>MHLYNLRGNAHRLLNKTAELHDFLKRHGILIVTITETQLIHTDKVFLQSFTLQHRRDRALHPLQSRNNHQPPGVERPSQDKAIAIQTTIKGKQCTIVSMYAPPGKSIEPRNLTALSKHTTSVLILGDLNAKHPAWNCQGVTPNGRTLFRHQEHSWCVHHTTLLVTQMWQTSLQTYLT</sequence>
<name>A0ABQ9INZ3_9NEOP</name>
<evidence type="ECO:0000259" key="1">
    <source>
        <dbReference type="Pfam" id="PF14529"/>
    </source>
</evidence>
<dbReference type="InterPro" id="IPR005135">
    <property type="entry name" value="Endo/exonuclease/phosphatase"/>
</dbReference>
<reference evidence="2 3" key="1">
    <citation type="submission" date="2023-02" db="EMBL/GenBank/DDBJ databases">
        <title>LHISI_Scaffold_Assembly.</title>
        <authorList>
            <person name="Stuart O.P."/>
            <person name="Cleave R."/>
            <person name="Magrath M.J.L."/>
            <person name="Mikheyev A.S."/>
        </authorList>
    </citation>
    <scope>NUCLEOTIDE SEQUENCE [LARGE SCALE GENOMIC DNA]</scope>
    <source>
        <strain evidence="2">Daus_M_001</strain>
        <tissue evidence="2">Leg muscle</tissue>
    </source>
</reference>
<organism evidence="2 3">
    <name type="scientific">Dryococelus australis</name>
    <dbReference type="NCBI Taxonomy" id="614101"/>
    <lineage>
        <taxon>Eukaryota</taxon>
        <taxon>Metazoa</taxon>
        <taxon>Ecdysozoa</taxon>
        <taxon>Arthropoda</taxon>
        <taxon>Hexapoda</taxon>
        <taxon>Insecta</taxon>
        <taxon>Pterygota</taxon>
        <taxon>Neoptera</taxon>
        <taxon>Polyneoptera</taxon>
        <taxon>Phasmatodea</taxon>
        <taxon>Verophasmatodea</taxon>
        <taxon>Anareolatae</taxon>
        <taxon>Phasmatidae</taxon>
        <taxon>Eurycanthinae</taxon>
        <taxon>Dryococelus</taxon>
    </lineage>
</organism>